<reference evidence="2" key="1">
    <citation type="submission" date="2023-04" db="EMBL/GenBank/DDBJ databases">
        <authorList>
            <consortium name="ELIXIR-Norway"/>
        </authorList>
    </citation>
    <scope>NUCLEOTIDE SEQUENCE [LARGE SCALE GENOMIC DNA]</scope>
</reference>
<proteinExistence type="predicted"/>
<evidence type="ECO:0000313" key="2">
    <source>
        <dbReference type="EMBL" id="CAI9154343.1"/>
    </source>
</evidence>
<evidence type="ECO:0000256" key="1">
    <source>
        <dbReference type="SAM" id="MobiDB-lite"/>
    </source>
</evidence>
<organism evidence="2 3">
    <name type="scientific">Rangifer tarandus platyrhynchus</name>
    <name type="common">Svalbard reindeer</name>
    <dbReference type="NCBI Taxonomy" id="3082113"/>
    <lineage>
        <taxon>Eukaryota</taxon>
        <taxon>Metazoa</taxon>
        <taxon>Chordata</taxon>
        <taxon>Craniata</taxon>
        <taxon>Vertebrata</taxon>
        <taxon>Euteleostomi</taxon>
        <taxon>Mammalia</taxon>
        <taxon>Eutheria</taxon>
        <taxon>Laurasiatheria</taxon>
        <taxon>Artiodactyla</taxon>
        <taxon>Ruminantia</taxon>
        <taxon>Pecora</taxon>
        <taxon>Cervidae</taxon>
        <taxon>Odocoileinae</taxon>
        <taxon>Rangifer</taxon>
    </lineage>
</organism>
<sequence>MRQELGGGERMGEEDSEGRGRVSVEAAVSAGRPSRHQPLTGLGVCSVARPRDGARAPLALGRPNHQGPIQEAAQLLPRHTGLASPEISGPGHLQPGQLGSCSAGAQAQQSSGAPRPRWPQGRVGARSLDTLWPHLIQTSPGSRLHRRRRCFPRTRDRMLC</sequence>
<dbReference type="EMBL" id="OX459947">
    <property type="protein sequence ID" value="CAI9154343.1"/>
    <property type="molecule type" value="Genomic_DNA"/>
</dbReference>
<feature type="region of interest" description="Disordered" evidence="1">
    <location>
        <begin position="1"/>
        <end position="43"/>
    </location>
</feature>
<evidence type="ECO:0000313" key="3">
    <source>
        <dbReference type="Proteomes" id="UP001176941"/>
    </source>
</evidence>
<feature type="compositionally biased region" description="Basic and acidic residues" evidence="1">
    <location>
        <begin position="10"/>
        <end position="22"/>
    </location>
</feature>
<keyword evidence="3" id="KW-1185">Reference proteome</keyword>
<gene>
    <name evidence="2" type="ORF">MRATA1EN1_LOCUS3305</name>
</gene>
<protein>
    <submittedName>
        <fullName evidence="2">Uncharacterized protein</fullName>
    </submittedName>
</protein>
<name>A0ABN8XY87_RANTA</name>
<dbReference type="Proteomes" id="UP001176941">
    <property type="component" value="Chromosome 11"/>
</dbReference>
<feature type="compositionally biased region" description="Low complexity" evidence="1">
    <location>
        <begin position="96"/>
        <end position="113"/>
    </location>
</feature>
<accession>A0ABN8XY87</accession>
<feature type="region of interest" description="Disordered" evidence="1">
    <location>
        <begin position="77"/>
        <end position="120"/>
    </location>
</feature>